<organism evidence="1 2">
    <name type="scientific">Amycolatopsis panacis</name>
    <dbReference type="NCBI Taxonomy" id="2340917"/>
    <lineage>
        <taxon>Bacteria</taxon>
        <taxon>Bacillati</taxon>
        <taxon>Actinomycetota</taxon>
        <taxon>Actinomycetes</taxon>
        <taxon>Pseudonocardiales</taxon>
        <taxon>Pseudonocardiaceae</taxon>
        <taxon>Amycolatopsis</taxon>
    </lineage>
</organism>
<sequence length="315" mass="34558">MNVHYTLTELAQASLDGLAGDLPPAVDVTFGRGPGDPDPGQLSWPDREQLIEDSLDEIWERTRDRRYVLAADAPLTSELAEAVGRVGGPDAFSESITALLQQHMPALTRTLVRQEVIAEPPVGPAAEVCSIPGPKLFISPHIGPAFAPAAHLAFLGERVTLPMFRDQGFAPLVALARIARPVTFPDSAGLRIIPTPSLLGARLQESAIKEGYGIIWPPDTVVGSTAGRNSVGFRLLGLDRQVSIFPYLMVRKYQLPVFLAYSRLDGPDNVAFHYERLDPPMDTCERFFDHVRKVTDDAILANIDQWSQIRYFPAV</sequence>
<protein>
    <submittedName>
        <fullName evidence="1">Uncharacterized protein</fullName>
    </submittedName>
</protein>
<dbReference type="Proteomes" id="UP000285112">
    <property type="component" value="Unassembled WGS sequence"/>
</dbReference>
<keyword evidence="2" id="KW-1185">Reference proteome</keyword>
<comment type="caution">
    <text evidence="1">The sequence shown here is derived from an EMBL/GenBank/DDBJ whole genome shotgun (WGS) entry which is preliminary data.</text>
</comment>
<evidence type="ECO:0000313" key="2">
    <source>
        <dbReference type="Proteomes" id="UP000285112"/>
    </source>
</evidence>
<reference evidence="1 2" key="1">
    <citation type="submission" date="2018-09" db="EMBL/GenBank/DDBJ databases">
        <title>YIM PH 21725 draft genome.</title>
        <authorList>
            <person name="Miao C."/>
        </authorList>
    </citation>
    <scope>NUCLEOTIDE SEQUENCE [LARGE SCALE GENOMIC DNA]</scope>
    <source>
        <strain evidence="2">YIM PH21725</strain>
    </source>
</reference>
<dbReference type="AlphaFoldDB" id="A0A419HJA1"/>
<dbReference type="RefSeq" id="WP_120026915.1">
    <property type="nucleotide sequence ID" value="NZ_QZFV01000153.1"/>
</dbReference>
<proteinExistence type="predicted"/>
<name>A0A419HJA1_9PSEU</name>
<evidence type="ECO:0000313" key="1">
    <source>
        <dbReference type="EMBL" id="RJQ75878.1"/>
    </source>
</evidence>
<accession>A0A419HJA1</accession>
<gene>
    <name evidence="1" type="ORF">D5S19_31125</name>
</gene>
<dbReference type="EMBL" id="QZFV01000153">
    <property type="protein sequence ID" value="RJQ75878.1"/>
    <property type="molecule type" value="Genomic_DNA"/>
</dbReference>